<feature type="region of interest" description="Disordered" evidence="4">
    <location>
        <begin position="643"/>
        <end position="662"/>
    </location>
</feature>
<dbReference type="PANTHER" id="PTHR15574:SF21">
    <property type="entry name" value="DDB1- AND CUL4-ASSOCIATED FACTOR 8"/>
    <property type="match status" value="1"/>
</dbReference>
<evidence type="ECO:0000256" key="1">
    <source>
        <dbReference type="ARBA" id="ARBA00022574"/>
    </source>
</evidence>
<feature type="compositionally biased region" description="Basic and acidic residues" evidence="4">
    <location>
        <begin position="46"/>
        <end position="57"/>
    </location>
</feature>
<dbReference type="PANTHER" id="PTHR15574">
    <property type="entry name" value="WD REPEAT DOMAIN-CONTAINING FAMILY"/>
    <property type="match status" value="1"/>
</dbReference>
<feature type="compositionally biased region" description="Basic and acidic residues" evidence="4">
    <location>
        <begin position="93"/>
        <end position="131"/>
    </location>
</feature>
<keyword evidence="2" id="KW-0677">Repeat</keyword>
<dbReference type="Proteomes" id="UP000887568">
    <property type="component" value="Unplaced"/>
</dbReference>
<sequence length="720" mass="79945">MADEDMDMDNDKEVSNHMDTDDKGLNHGNDRTAESELTENAAKRAGQGDKPGRKDAEEVGENCTENSVIPSGDGAKHTEGGGSKDGIIPDAKNATKSEDVHVDKMATGDSSERAEGEGVEDETAKGEKQSSTEDGTAADKAGKSTEGGDAEERMTTDDPNNAATKSPGKSLKLFSKDRKSRPSRRSYRLRNLEAGDGEQSDSSDEDERHDTDSGTRSQRSHSDSSETESDMEREVNEEHDEDGEEDPENKTGGTELCSDLEDELLAKLLPKPTWRALPMLRSREIGSRKEQLSFCSKSIGSVHMVSRFEKYCELKHHDGCVNTLHFNQSGQLLASGSDDLNIVLWDWARQKTTLVYPSGHRSNVFQAKFMPFSGDTTIVSCARDGQVRVGELSSTGICKGTKKLVQHKEAAHKLGLEPDSPVVFLTCGEDAVVYNIDLRTAKANKLLTVKEEVRKIPLYTIFLNPMNTHEFCVGGRDHFVRIYDRRKLSPESESPVKKFCPHHLMSSETRANVTCCVYSYNGREILASYNDEDIYLFDSTHSDGAEFIHCYKGHRNNQTVKGVNFYGPQSQFVVSGSDCGNIFLWEKTTERIVQYMRGDVQGVVNCLESHPSSAVLATSGLDHDVKIWMPTAKEPSLLEGLKRTMYSNRREREEEKSREPDMIDGHMLMFLMHHLRRRARRQAREAGEMDSDSSSSDSDSSDDEDGDGGPPHERSQCAPS</sequence>
<feature type="region of interest" description="Disordered" evidence="4">
    <location>
        <begin position="1"/>
        <end position="255"/>
    </location>
</feature>
<proteinExistence type="predicted"/>
<organism evidence="5 6">
    <name type="scientific">Patiria miniata</name>
    <name type="common">Bat star</name>
    <name type="synonym">Asterina miniata</name>
    <dbReference type="NCBI Taxonomy" id="46514"/>
    <lineage>
        <taxon>Eukaryota</taxon>
        <taxon>Metazoa</taxon>
        <taxon>Echinodermata</taxon>
        <taxon>Eleutherozoa</taxon>
        <taxon>Asterozoa</taxon>
        <taxon>Asteroidea</taxon>
        <taxon>Valvatacea</taxon>
        <taxon>Valvatida</taxon>
        <taxon>Asterinidae</taxon>
        <taxon>Patiria</taxon>
    </lineage>
</organism>
<dbReference type="InterPro" id="IPR045151">
    <property type="entry name" value="DCAF8"/>
</dbReference>
<dbReference type="PROSITE" id="PS50294">
    <property type="entry name" value="WD_REPEATS_REGION"/>
    <property type="match status" value="1"/>
</dbReference>
<dbReference type="GeneID" id="119735695"/>
<feature type="compositionally biased region" description="Basic and acidic residues" evidence="4">
    <location>
        <begin position="710"/>
        <end position="720"/>
    </location>
</feature>
<dbReference type="AlphaFoldDB" id="A0A914APD7"/>
<dbReference type="PROSITE" id="PS50082">
    <property type="entry name" value="WD_REPEATS_2"/>
    <property type="match status" value="1"/>
</dbReference>
<dbReference type="SMART" id="SM00320">
    <property type="entry name" value="WD40"/>
    <property type="match status" value="7"/>
</dbReference>
<keyword evidence="6" id="KW-1185">Reference proteome</keyword>
<protein>
    <recommendedName>
        <fullName evidence="7">DDB1- and CUL4-associated factor 8-like</fullName>
    </recommendedName>
</protein>
<dbReference type="GO" id="GO:0080008">
    <property type="term" value="C:Cul4-RING E3 ubiquitin ligase complex"/>
    <property type="evidence" value="ECO:0007669"/>
    <property type="project" value="TreeGrafter"/>
</dbReference>
<dbReference type="InterPro" id="IPR036322">
    <property type="entry name" value="WD40_repeat_dom_sf"/>
</dbReference>
<accession>A0A914APD7</accession>
<feature type="compositionally biased region" description="Basic and acidic residues" evidence="4">
    <location>
        <begin position="9"/>
        <end position="34"/>
    </location>
</feature>
<dbReference type="RefSeq" id="XP_038065478.1">
    <property type="nucleotide sequence ID" value="XM_038209550.1"/>
</dbReference>
<feature type="compositionally biased region" description="Basic residues" evidence="4">
    <location>
        <begin position="178"/>
        <end position="188"/>
    </location>
</feature>
<feature type="repeat" description="WD" evidence="3">
    <location>
        <begin position="314"/>
        <end position="355"/>
    </location>
</feature>
<evidence type="ECO:0000256" key="4">
    <source>
        <dbReference type="SAM" id="MobiDB-lite"/>
    </source>
</evidence>
<feature type="compositionally biased region" description="Acidic residues" evidence="4">
    <location>
        <begin position="195"/>
        <end position="205"/>
    </location>
</feature>
<feature type="region of interest" description="Disordered" evidence="4">
    <location>
        <begin position="678"/>
        <end position="720"/>
    </location>
</feature>
<evidence type="ECO:0000256" key="2">
    <source>
        <dbReference type="ARBA" id="ARBA00022737"/>
    </source>
</evidence>
<evidence type="ECO:0000313" key="6">
    <source>
        <dbReference type="Proteomes" id="UP000887568"/>
    </source>
</evidence>
<dbReference type="Pfam" id="PF00400">
    <property type="entry name" value="WD40"/>
    <property type="match status" value="3"/>
</dbReference>
<feature type="compositionally biased region" description="Basic and acidic residues" evidence="4">
    <location>
        <begin position="648"/>
        <end position="662"/>
    </location>
</feature>
<evidence type="ECO:0000313" key="5">
    <source>
        <dbReference type="EnsemblMetazoa" id="XP_038065478.1"/>
    </source>
</evidence>
<evidence type="ECO:0000256" key="3">
    <source>
        <dbReference type="PROSITE-ProRule" id="PRU00221"/>
    </source>
</evidence>
<feature type="compositionally biased region" description="Basic and acidic residues" evidence="4">
    <location>
        <begin position="220"/>
        <end position="236"/>
    </location>
</feature>
<evidence type="ECO:0008006" key="7">
    <source>
        <dbReference type="Google" id="ProtNLM"/>
    </source>
</evidence>
<dbReference type="GO" id="GO:0005737">
    <property type="term" value="C:cytoplasm"/>
    <property type="evidence" value="ECO:0007669"/>
    <property type="project" value="TreeGrafter"/>
</dbReference>
<dbReference type="Gene3D" id="2.130.10.10">
    <property type="entry name" value="YVTN repeat-like/Quinoprotein amine dehydrogenase"/>
    <property type="match status" value="1"/>
</dbReference>
<name>A0A914APD7_PATMI</name>
<dbReference type="InterPro" id="IPR001680">
    <property type="entry name" value="WD40_rpt"/>
</dbReference>
<dbReference type="OrthoDB" id="4869960at2759"/>
<reference evidence="5" key="1">
    <citation type="submission" date="2022-11" db="UniProtKB">
        <authorList>
            <consortium name="EnsemblMetazoa"/>
        </authorList>
    </citation>
    <scope>IDENTIFICATION</scope>
</reference>
<keyword evidence="1 3" id="KW-0853">WD repeat</keyword>
<dbReference type="SUPFAM" id="SSF50978">
    <property type="entry name" value="WD40 repeat-like"/>
    <property type="match status" value="1"/>
</dbReference>
<dbReference type="OMA" id="KGHRNND"/>
<feature type="compositionally biased region" description="Acidic residues" evidence="4">
    <location>
        <begin position="237"/>
        <end position="247"/>
    </location>
</feature>
<dbReference type="InterPro" id="IPR015943">
    <property type="entry name" value="WD40/YVTN_repeat-like_dom_sf"/>
</dbReference>
<dbReference type="EnsemblMetazoa" id="XM_038209550.1">
    <property type="protein sequence ID" value="XP_038065478.1"/>
    <property type="gene ID" value="LOC119735695"/>
</dbReference>